<protein>
    <submittedName>
        <fullName evidence="1">Uncharacterized protein</fullName>
    </submittedName>
</protein>
<gene>
    <name evidence="1" type="ORF">PG996_000011</name>
</gene>
<reference evidence="1 2" key="1">
    <citation type="submission" date="2023-01" db="EMBL/GenBank/DDBJ databases">
        <title>Analysis of 21 Apiospora genomes using comparative genomics revels a genus with tremendous synthesis potential of carbohydrate active enzymes and secondary metabolites.</title>
        <authorList>
            <person name="Sorensen T."/>
        </authorList>
    </citation>
    <scope>NUCLEOTIDE SEQUENCE [LARGE SCALE GENOMIC DNA]</scope>
    <source>
        <strain evidence="1 2">CBS 83171</strain>
    </source>
</reference>
<dbReference type="Proteomes" id="UP001446871">
    <property type="component" value="Unassembled WGS sequence"/>
</dbReference>
<proteinExistence type="predicted"/>
<sequence>MTAAYLDKEVELSNFLKDAFAGDKTAAAYLAAHETGQTTWMLGHVTDLATSSNAGPVVYVTPKTTNWTTTRLTRRATSCSAPTTTCPGTTCRLAMLSSSTSSCIARRPASCSLPTCWTRAARTRVEAMTTRARKAKTMTAMMAAKAARAAKTGSKDDEDEGPVLTVLCVAARVSSRTTDALERYVEGGVTVIQVPDNRKPLEPEVVPEDQFNETVKTLIKEHQASPEYPGLAVVLTNPDKLEDHLTDDSWLFPR</sequence>
<evidence type="ECO:0000313" key="1">
    <source>
        <dbReference type="EMBL" id="KAK8081230.1"/>
    </source>
</evidence>
<organism evidence="1 2">
    <name type="scientific">Apiospora saccharicola</name>
    <dbReference type="NCBI Taxonomy" id="335842"/>
    <lineage>
        <taxon>Eukaryota</taxon>
        <taxon>Fungi</taxon>
        <taxon>Dikarya</taxon>
        <taxon>Ascomycota</taxon>
        <taxon>Pezizomycotina</taxon>
        <taxon>Sordariomycetes</taxon>
        <taxon>Xylariomycetidae</taxon>
        <taxon>Amphisphaeriales</taxon>
        <taxon>Apiosporaceae</taxon>
        <taxon>Apiospora</taxon>
    </lineage>
</organism>
<keyword evidence="2" id="KW-1185">Reference proteome</keyword>
<comment type="caution">
    <text evidence="1">The sequence shown here is derived from an EMBL/GenBank/DDBJ whole genome shotgun (WGS) entry which is preliminary data.</text>
</comment>
<name>A0ABR1WFH4_9PEZI</name>
<evidence type="ECO:0000313" key="2">
    <source>
        <dbReference type="Proteomes" id="UP001446871"/>
    </source>
</evidence>
<dbReference type="EMBL" id="JAQQWM010000001">
    <property type="protein sequence ID" value="KAK8081230.1"/>
    <property type="molecule type" value="Genomic_DNA"/>
</dbReference>
<accession>A0ABR1WFH4</accession>